<reference evidence="1" key="3">
    <citation type="submission" date="2023-05" db="EMBL/GenBank/DDBJ databases">
        <authorList>
            <person name="Smith C.H."/>
        </authorList>
    </citation>
    <scope>NUCLEOTIDE SEQUENCE</scope>
    <source>
        <strain evidence="1">CHS0354</strain>
        <tissue evidence="1">Mantle</tissue>
    </source>
</reference>
<proteinExistence type="predicted"/>
<protein>
    <submittedName>
        <fullName evidence="1">Uncharacterized protein</fullName>
    </submittedName>
</protein>
<name>A0AAE0W941_9BIVA</name>
<keyword evidence="2" id="KW-1185">Reference proteome</keyword>
<gene>
    <name evidence="1" type="ORF">CHS0354_037546</name>
</gene>
<comment type="caution">
    <text evidence="1">The sequence shown here is derived from an EMBL/GenBank/DDBJ whole genome shotgun (WGS) entry which is preliminary data.</text>
</comment>
<accession>A0AAE0W941</accession>
<reference evidence="1" key="1">
    <citation type="journal article" date="2021" name="Genome Biol. Evol.">
        <title>A High-Quality Reference Genome for a Parasitic Bivalve with Doubly Uniparental Inheritance (Bivalvia: Unionida).</title>
        <authorList>
            <person name="Smith C.H."/>
        </authorList>
    </citation>
    <scope>NUCLEOTIDE SEQUENCE</scope>
    <source>
        <strain evidence="1">CHS0354</strain>
    </source>
</reference>
<organism evidence="1 2">
    <name type="scientific">Potamilus streckersoni</name>
    <dbReference type="NCBI Taxonomy" id="2493646"/>
    <lineage>
        <taxon>Eukaryota</taxon>
        <taxon>Metazoa</taxon>
        <taxon>Spiralia</taxon>
        <taxon>Lophotrochozoa</taxon>
        <taxon>Mollusca</taxon>
        <taxon>Bivalvia</taxon>
        <taxon>Autobranchia</taxon>
        <taxon>Heteroconchia</taxon>
        <taxon>Palaeoheterodonta</taxon>
        <taxon>Unionida</taxon>
        <taxon>Unionoidea</taxon>
        <taxon>Unionidae</taxon>
        <taxon>Ambleminae</taxon>
        <taxon>Lampsilini</taxon>
        <taxon>Potamilus</taxon>
    </lineage>
</organism>
<evidence type="ECO:0000313" key="1">
    <source>
        <dbReference type="EMBL" id="KAK3606658.1"/>
    </source>
</evidence>
<evidence type="ECO:0000313" key="2">
    <source>
        <dbReference type="Proteomes" id="UP001195483"/>
    </source>
</evidence>
<sequence length="111" mass="13066">MRYSMDAQTAQEECKLFLAALESYKTGKMTPLLKEELKYQIQSRRLSEGRDELTLDLQADMTIHNELEYVELKKRNSVLREEIKRLSSGKEMMTMIMKNMCQEQIVQVTEP</sequence>
<reference evidence="1" key="2">
    <citation type="journal article" date="2021" name="Genome Biol. Evol.">
        <title>Developing a high-quality reference genome for a parasitic bivalve with doubly uniparental inheritance (Bivalvia: Unionida).</title>
        <authorList>
            <person name="Smith C.H."/>
        </authorList>
    </citation>
    <scope>NUCLEOTIDE SEQUENCE</scope>
    <source>
        <strain evidence="1">CHS0354</strain>
        <tissue evidence="1">Mantle</tissue>
    </source>
</reference>
<dbReference type="AlphaFoldDB" id="A0AAE0W941"/>
<dbReference type="Proteomes" id="UP001195483">
    <property type="component" value="Unassembled WGS sequence"/>
</dbReference>
<dbReference type="EMBL" id="JAEAOA010002195">
    <property type="protein sequence ID" value="KAK3606658.1"/>
    <property type="molecule type" value="Genomic_DNA"/>
</dbReference>